<proteinExistence type="predicted"/>
<dbReference type="AlphaFoldDB" id="A0AAP2Z773"/>
<evidence type="ECO:0000313" key="5">
    <source>
        <dbReference type="EMBL" id="MCU4751640.1"/>
    </source>
</evidence>
<keyword evidence="1" id="KW-1133">Transmembrane helix</keyword>
<protein>
    <submittedName>
        <fullName evidence="5">DUF3149 domain-containing protein</fullName>
    </submittedName>
</protein>
<evidence type="ECO:0000259" key="4">
    <source>
        <dbReference type="Pfam" id="PF26503"/>
    </source>
</evidence>
<dbReference type="InterPro" id="IPR058480">
    <property type="entry name" value="DUF8167_N"/>
</dbReference>
<feature type="domain" description="DUF8167" evidence="2">
    <location>
        <begin position="7"/>
        <end position="101"/>
    </location>
</feature>
<evidence type="ECO:0000313" key="6">
    <source>
        <dbReference type="Proteomes" id="UP001321047"/>
    </source>
</evidence>
<feature type="domain" description="DUF8167" evidence="4">
    <location>
        <begin position="215"/>
        <end position="288"/>
    </location>
</feature>
<dbReference type="Pfam" id="PF26503">
    <property type="entry name" value="DUF8167_3rd"/>
    <property type="match status" value="1"/>
</dbReference>
<dbReference type="InterPro" id="IPR058604">
    <property type="entry name" value="DUF8167_3rd"/>
</dbReference>
<evidence type="ECO:0000259" key="3">
    <source>
        <dbReference type="Pfam" id="PF26502"/>
    </source>
</evidence>
<feature type="transmembrane region" description="Helical" evidence="1">
    <location>
        <begin position="12"/>
        <end position="32"/>
    </location>
</feature>
<evidence type="ECO:0000256" key="1">
    <source>
        <dbReference type="SAM" id="Phobius"/>
    </source>
</evidence>
<keyword evidence="6" id="KW-1185">Reference proteome</keyword>
<dbReference type="RefSeq" id="WP_342807629.1">
    <property type="nucleotide sequence ID" value="NZ_JAOPJZ010000003.1"/>
</dbReference>
<accession>A0AAP2Z773</accession>
<keyword evidence="1" id="KW-0812">Transmembrane</keyword>
<dbReference type="EMBL" id="JAOPJZ010000003">
    <property type="protein sequence ID" value="MCU4751640.1"/>
    <property type="molecule type" value="Genomic_DNA"/>
</dbReference>
<gene>
    <name evidence="5" type="ORF">OB919_06550</name>
</gene>
<organism evidence="5 6">
    <name type="scientific">Natronosalvus hydrolyticus</name>
    <dbReference type="NCBI Taxonomy" id="2979988"/>
    <lineage>
        <taxon>Archaea</taxon>
        <taxon>Methanobacteriati</taxon>
        <taxon>Methanobacteriota</taxon>
        <taxon>Stenosarchaea group</taxon>
        <taxon>Halobacteria</taxon>
        <taxon>Halobacteriales</taxon>
        <taxon>Natrialbaceae</taxon>
        <taxon>Natronosalvus</taxon>
    </lineage>
</organism>
<keyword evidence="1" id="KW-0472">Membrane</keyword>
<dbReference type="Pfam" id="PF26501">
    <property type="entry name" value="DUF8167"/>
    <property type="match status" value="1"/>
</dbReference>
<feature type="domain" description="DUF8167" evidence="3">
    <location>
        <begin position="127"/>
        <end position="198"/>
    </location>
</feature>
<evidence type="ECO:0000259" key="2">
    <source>
        <dbReference type="Pfam" id="PF26501"/>
    </source>
</evidence>
<dbReference type="Pfam" id="PF26502">
    <property type="entry name" value="DUF8167_2nd"/>
    <property type="match status" value="1"/>
</dbReference>
<comment type="caution">
    <text evidence="5">The sequence shown here is derived from an EMBL/GenBank/DDBJ whole genome shotgun (WGS) entry which is preliminary data.</text>
</comment>
<feature type="transmembrane region" description="Helical" evidence="1">
    <location>
        <begin position="70"/>
        <end position="89"/>
    </location>
</feature>
<reference evidence="5 6" key="1">
    <citation type="submission" date="2022-09" db="EMBL/GenBank/DDBJ databases">
        <title>Enrichment on poylsaccharides allowed isolation of novel metabolic and taxonomic groups of Haloarchaea.</title>
        <authorList>
            <person name="Sorokin D.Y."/>
            <person name="Elcheninov A.G."/>
            <person name="Khizhniak T.V."/>
            <person name="Kolganova T.V."/>
            <person name="Kublanov I.V."/>
        </authorList>
    </citation>
    <scope>NUCLEOTIDE SEQUENCE [LARGE SCALE GENOMIC DNA]</scope>
    <source>
        <strain evidence="5 6">AArc-curdl1</strain>
    </source>
</reference>
<sequence>MTTLPVEVLIGIAYGLLIGTVLAFVFGIVGFCYRYYGKQSISQLVVISGAVLAGAVLGHFISVLEVASSVALRLSIATVIVVLLTLYATSQGDRLAAQFPRGNAQPTVRGRTLSVEAVDSVDAMGQVTIRSAGDIRDIEGYPPLDPALRETLENGVWRLPVDLPLLALESRLERQLRQHHDLETVSVSIDACGRATIAGSPPAKGVGRQVPNGWRAVSIPALLPSGLSSGDRVRLEMETGSVTGQVLSTADSTRTADARRRLTIAVPTTDAGAVLDADRARVVVVSAGATHAFEAVSKLERAGKTVRRLVLDTETLGALESTDGLLPFAVRSKSDGWVFEPPVSTLEDGDDVMIVGDRTRLAALVDVGRPRGRPATMEVTR</sequence>
<dbReference type="Proteomes" id="UP001321047">
    <property type="component" value="Unassembled WGS sequence"/>
</dbReference>
<feature type="transmembrane region" description="Helical" evidence="1">
    <location>
        <begin position="44"/>
        <end position="64"/>
    </location>
</feature>
<name>A0AAP2Z773_9EURY</name>
<dbReference type="InterPro" id="IPR058603">
    <property type="entry name" value="DUF8167_2nd"/>
</dbReference>